<dbReference type="EMBL" id="FWFJ01000003">
    <property type="protein sequence ID" value="SLN19188.1"/>
    <property type="molecule type" value="Genomic_DNA"/>
</dbReference>
<evidence type="ECO:0000313" key="3">
    <source>
        <dbReference type="Proteomes" id="UP000194012"/>
    </source>
</evidence>
<reference evidence="3" key="1">
    <citation type="submission" date="2017-03" db="EMBL/GenBank/DDBJ databases">
        <authorList>
            <person name="Rodrigo-Torres L."/>
            <person name="Arahal R.D."/>
            <person name="Lucena T."/>
        </authorList>
    </citation>
    <scope>NUCLEOTIDE SEQUENCE [LARGE SCALE GENOMIC DNA]</scope>
    <source>
        <strain evidence="3">CECT 8370</strain>
    </source>
</reference>
<dbReference type="AlphaFoldDB" id="A0A1X6YEU1"/>
<gene>
    <name evidence="2" type="ORF">ROG8370_00641</name>
</gene>
<evidence type="ECO:0000259" key="1">
    <source>
        <dbReference type="Pfam" id="PF13403"/>
    </source>
</evidence>
<accession>A0A1X6YEU1</accession>
<organism evidence="2 3">
    <name type="scientific">Roseovarius gaetbuli</name>
    <dbReference type="NCBI Taxonomy" id="1356575"/>
    <lineage>
        <taxon>Bacteria</taxon>
        <taxon>Pseudomonadati</taxon>
        <taxon>Pseudomonadota</taxon>
        <taxon>Alphaproteobacteria</taxon>
        <taxon>Rhodobacterales</taxon>
        <taxon>Roseobacteraceae</taxon>
        <taxon>Roseovarius</taxon>
    </lineage>
</organism>
<name>A0A1X6YEU1_9RHOB</name>
<protein>
    <recommendedName>
        <fullName evidence="1">Hedgehog/Intein (Hint) domain-containing protein</fullName>
    </recommendedName>
</protein>
<proteinExistence type="predicted"/>
<keyword evidence="3" id="KW-1185">Reference proteome</keyword>
<sequence>MSVFIRPKTQASAVTCFTPGTAITTLTGKHPVETLRPGMRVLTRDRGFQPVIWSGRRCLEAHDLAASPDLCPVLIRKGALGSSLPERDLVVSPRHRMLTTAPEHRALTGETEALIEARALLGQPGITRVAPSRLCYVHLAFDHHEIILSENTWSESFHIGPATALTLLSDQQSQVLKAFPCPEGQTLARTCVDTAA</sequence>
<feature type="domain" description="Hedgehog/Intein (Hint)" evidence="1">
    <location>
        <begin position="15"/>
        <end position="160"/>
    </location>
</feature>
<dbReference type="RefSeq" id="WP_085825612.1">
    <property type="nucleotide sequence ID" value="NZ_FWFJ01000003.1"/>
</dbReference>
<dbReference type="OrthoDB" id="6305173at2"/>
<dbReference type="SUPFAM" id="SSF51294">
    <property type="entry name" value="Hedgehog/intein (Hint) domain"/>
    <property type="match status" value="1"/>
</dbReference>
<dbReference type="Pfam" id="PF13403">
    <property type="entry name" value="Hint_2"/>
    <property type="match status" value="1"/>
</dbReference>
<evidence type="ECO:0000313" key="2">
    <source>
        <dbReference type="EMBL" id="SLN19188.1"/>
    </source>
</evidence>
<dbReference type="InterPro" id="IPR036844">
    <property type="entry name" value="Hint_dom_sf"/>
</dbReference>
<dbReference type="Gene3D" id="2.170.16.10">
    <property type="entry name" value="Hedgehog/Intein (Hint) domain"/>
    <property type="match status" value="1"/>
</dbReference>
<dbReference type="Proteomes" id="UP000194012">
    <property type="component" value="Unassembled WGS sequence"/>
</dbReference>
<dbReference type="InterPro" id="IPR028992">
    <property type="entry name" value="Hedgehog/Intein_dom"/>
</dbReference>